<name>A0A8X6N8X8_NEPPI</name>
<reference evidence="1" key="1">
    <citation type="submission" date="2020-08" db="EMBL/GenBank/DDBJ databases">
        <title>Multicomponent nature underlies the extraordinary mechanical properties of spider dragline silk.</title>
        <authorList>
            <person name="Kono N."/>
            <person name="Nakamura H."/>
            <person name="Mori M."/>
            <person name="Yoshida Y."/>
            <person name="Ohtoshi R."/>
            <person name="Malay A.D."/>
            <person name="Moran D.A.P."/>
            <person name="Tomita M."/>
            <person name="Numata K."/>
            <person name="Arakawa K."/>
        </authorList>
    </citation>
    <scope>NUCLEOTIDE SEQUENCE</scope>
</reference>
<proteinExistence type="predicted"/>
<keyword evidence="2" id="KW-1185">Reference proteome</keyword>
<dbReference type="Proteomes" id="UP000887013">
    <property type="component" value="Unassembled WGS sequence"/>
</dbReference>
<sequence length="121" mass="13711">MNAATYLIILQQAVREFLQSVPTAAQRETGVLHDDAPAHFTLQLRIQQGLTYPRRWFGPVGPAAWPPRSVTSKLAWDFRDYHPLNVVCAILCSIVSVHPLDAIYHPSEFVGRILEHHVFNL</sequence>
<dbReference type="AlphaFoldDB" id="A0A8X6N8X8"/>
<organism evidence="1 2">
    <name type="scientific">Nephila pilipes</name>
    <name type="common">Giant wood spider</name>
    <name type="synonym">Nephila maculata</name>
    <dbReference type="NCBI Taxonomy" id="299642"/>
    <lineage>
        <taxon>Eukaryota</taxon>
        <taxon>Metazoa</taxon>
        <taxon>Ecdysozoa</taxon>
        <taxon>Arthropoda</taxon>
        <taxon>Chelicerata</taxon>
        <taxon>Arachnida</taxon>
        <taxon>Araneae</taxon>
        <taxon>Araneomorphae</taxon>
        <taxon>Entelegynae</taxon>
        <taxon>Araneoidea</taxon>
        <taxon>Nephilidae</taxon>
        <taxon>Nephila</taxon>
    </lineage>
</organism>
<evidence type="ECO:0000313" key="1">
    <source>
        <dbReference type="EMBL" id="GFT00651.1"/>
    </source>
</evidence>
<dbReference type="OrthoDB" id="7699088at2759"/>
<comment type="caution">
    <text evidence="1">The sequence shown here is derived from an EMBL/GenBank/DDBJ whole genome shotgun (WGS) entry which is preliminary data.</text>
</comment>
<dbReference type="EMBL" id="BMAW01055402">
    <property type="protein sequence ID" value="GFT00651.1"/>
    <property type="molecule type" value="Genomic_DNA"/>
</dbReference>
<evidence type="ECO:0000313" key="2">
    <source>
        <dbReference type="Proteomes" id="UP000887013"/>
    </source>
</evidence>
<protein>
    <submittedName>
        <fullName evidence="1">Uncharacterized protein</fullName>
    </submittedName>
</protein>
<gene>
    <name evidence="1" type="ORF">NPIL_171501</name>
</gene>
<accession>A0A8X6N8X8</accession>